<dbReference type="EMBL" id="SMBJ01000002">
    <property type="protein sequence ID" value="TCU29498.1"/>
    <property type="molecule type" value="Genomic_DNA"/>
</dbReference>
<comment type="caution">
    <text evidence="1">The sequence shown here is derived from an EMBL/GenBank/DDBJ whole genome shotgun (WGS) entry which is preliminary data.</text>
</comment>
<proteinExistence type="predicted"/>
<protein>
    <submittedName>
        <fullName evidence="1">Uncharacterized protein</fullName>
    </submittedName>
</protein>
<dbReference type="AlphaFoldDB" id="A0A4R3R3A0"/>
<evidence type="ECO:0000313" key="1">
    <source>
        <dbReference type="EMBL" id="TCU29498.1"/>
    </source>
</evidence>
<keyword evidence="2" id="KW-1185">Reference proteome</keyword>
<sequence length="182" mass="20186">MQDRQVVSLGRRRLITTAPFLLMDRQAALARPNLVNTPLGASGVAPRRKRERTGRNSAAAVRQGVPAGEGHATAEIRNSCISDTFWYADAFRYVNEKMRLKDLRGLARRSEGGSRGFSIGISNAVDPGILPCARLSIASILSPLTCDFTDHRLAEARFYSKGNSKWTFAPPLPFRLENRWKS</sequence>
<gene>
    <name evidence="1" type="ORF">EV130_102681</name>
</gene>
<name>A0A4R3R3A0_9HYPH</name>
<organism evidence="1 2">
    <name type="scientific">Rhizobium azibense</name>
    <dbReference type="NCBI Taxonomy" id="1136135"/>
    <lineage>
        <taxon>Bacteria</taxon>
        <taxon>Pseudomonadati</taxon>
        <taxon>Pseudomonadota</taxon>
        <taxon>Alphaproteobacteria</taxon>
        <taxon>Hyphomicrobiales</taxon>
        <taxon>Rhizobiaceae</taxon>
        <taxon>Rhizobium/Agrobacterium group</taxon>
        <taxon>Rhizobium</taxon>
    </lineage>
</organism>
<accession>A0A4R3R3A0</accession>
<reference evidence="1 2" key="1">
    <citation type="submission" date="2019-03" db="EMBL/GenBank/DDBJ databases">
        <title>Genomic Encyclopedia of Type Strains, Phase IV (KMG-V): Genome sequencing to study the core and pangenomes of soil and plant-associated prokaryotes.</title>
        <authorList>
            <person name="Whitman W."/>
        </authorList>
    </citation>
    <scope>NUCLEOTIDE SEQUENCE [LARGE SCALE GENOMIC DNA]</scope>
    <source>
        <strain evidence="1 2">Gr42</strain>
    </source>
</reference>
<evidence type="ECO:0000313" key="2">
    <source>
        <dbReference type="Proteomes" id="UP000295547"/>
    </source>
</evidence>
<dbReference type="Proteomes" id="UP000295547">
    <property type="component" value="Unassembled WGS sequence"/>
</dbReference>